<dbReference type="EMBL" id="JZWS01000009">
    <property type="protein sequence ID" value="KJR79373.1"/>
    <property type="molecule type" value="Genomic_DNA"/>
</dbReference>
<dbReference type="InterPro" id="IPR009000">
    <property type="entry name" value="Transl_B-barrel_sf"/>
</dbReference>
<accession>A0A0F2LP67</accession>
<evidence type="ECO:0000313" key="1">
    <source>
        <dbReference type="EMBL" id="KJR79373.1"/>
    </source>
</evidence>
<evidence type="ECO:0000313" key="2">
    <source>
        <dbReference type="EMBL" id="MCL7344076.1"/>
    </source>
</evidence>
<reference evidence="2" key="2">
    <citation type="submission" date="2022-05" db="EMBL/GenBank/DDBJ databases">
        <title>Metagenome Sequencing of an Archaeal-Dominated Microbial Community from a Hot Spring at the Los Azufres Geothermal Field, Mexico.</title>
        <authorList>
            <person name="Marin-Paredes R."/>
            <person name="Martinez-Romero E."/>
            <person name="Servin-Garciduenas L.E."/>
        </authorList>
    </citation>
    <scope>NUCLEOTIDE SEQUENCE</scope>
    <source>
        <strain evidence="2">AZ1-454</strain>
    </source>
</reference>
<dbReference type="NCBIfam" id="NF009627">
    <property type="entry name" value="PRK13149.1-1"/>
    <property type="match status" value="1"/>
</dbReference>
<dbReference type="InterPro" id="IPR038664">
    <property type="entry name" value="Gar1/Naf1_Cbf5-bd_sf"/>
</dbReference>
<organism evidence="1">
    <name type="scientific">Candidatus Aramenus sulfurataquae</name>
    <dbReference type="NCBI Taxonomy" id="1326980"/>
    <lineage>
        <taxon>Archaea</taxon>
        <taxon>Thermoproteota</taxon>
        <taxon>Thermoprotei</taxon>
        <taxon>Sulfolobales</taxon>
        <taxon>Sulfolobaceae</taxon>
        <taxon>Candidatus Aramenus</taxon>
    </lineage>
</organism>
<dbReference type="Gene3D" id="2.40.10.230">
    <property type="entry name" value="Probable tRNA pseudouridine synthase domain"/>
    <property type="match status" value="1"/>
</dbReference>
<protein>
    <submittedName>
        <fullName evidence="1">H/ACA RNA-protein complex protein Gar1</fullName>
    </submittedName>
</protein>
<reference evidence="1" key="1">
    <citation type="submission" date="2015-03" db="EMBL/GenBank/DDBJ databases">
        <title>Metagenome Sequencing of an Archaeal-Dominated Microbial Community from a Hot Spring at the Los Azufres Geothermal Field, Mexico.</title>
        <authorList>
            <person name="Servin-Garciduenas L.E."/>
            <person name="Martinez-Romero E."/>
        </authorList>
    </citation>
    <scope>NUCLEOTIDE SEQUENCE [LARGE SCALE GENOMIC DNA]</scope>
    <source>
        <strain evidence="1">AZ1-454</strain>
    </source>
</reference>
<comment type="caution">
    <text evidence="1">The sequence shown here is derived from an EMBL/GenBank/DDBJ whole genome shotgun (WGS) entry which is preliminary data.</text>
</comment>
<gene>
    <name evidence="2" type="ORF">TQ35_005825</name>
    <name evidence="1" type="ORF">TQ35_02125</name>
</gene>
<dbReference type="SUPFAM" id="SSF50447">
    <property type="entry name" value="Translation proteins"/>
    <property type="match status" value="1"/>
</dbReference>
<dbReference type="EMBL" id="JZWS02000004">
    <property type="protein sequence ID" value="MCL7344076.1"/>
    <property type="molecule type" value="Genomic_DNA"/>
</dbReference>
<proteinExistence type="predicted"/>
<name>A0A0F2LP67_9CREN</name>
<dbReference type="AlphaFoldDB" id="A0A0F2LP67"/>
<sequence>MTRARVIEIGFYEKETLKGKMLIRADSKFDYVHNSVVGKTLVDERGNRIGKVLDVIGNINEPYLLVNPVSKEVPKGKLYVVLEEKRRNRRGRK</sequence>